<protein>
    <submittedName>
        <fullName evidence="2">MerC mercury resistance protein</fullName>
    </submittedName>
</protein>
<keyword evidence="1" id="KW-1133">Transmembrane helix</keyword>
<dbReference type="RefSeq" id="WP_283433052.1">
    <property type="nucleotide sequence ID" value="NZ_FXUG01000006.1"/>
</dbReference>
<dbReference type="EMBL" id="FXUG01000006">
    <property type="protein sequence ID" value="SMP60043.1"/>
    <property type="molecule type" value="Genomic_DNA"/>
</dbReference>
<evidence type="ECO:0000313" key="2">
    <source>
        <dbReference type="EMBL" id="SMP60043.1"/>
    </source>
</evidence>
<dbReference type="InterPro" id="IPR004891">
    <property type="entry name" value="Mercury-R_MerC"/>
</dbReference>
<sequence length="208" mass="21834">MIELNTLNPESFLEKTSVTPSWRDWTGIVASIGCAIHCAAMPFVIAYLPTLGLSFLADESFHQWMALACFSIAMAAFIPGFRTHKQLLPSVIAVMGLLLITGAAFGMAGDCCATCSSGGDLSIAASPGDCTDACCEHCAADSGTIPPTDLAELTVHETQMSSLVPLGSFGPWVTPIGGLLLVSAHLLNRRYGCLCVCCENKKDGSESP</sequence>
<keyword evidence="3" id="KW-1185">Reference proteome</keyword>
<keyword evidence="1" id="KW-0472">Membrane</keyword>
<name>A0ABY1Q8J7_9BACT</name>
<comment type="caution">
    <text evidence="2">The sequence shown here is derived from an EMBL/GenBank/DDBJ whole genome shotgun (WGS) entry which is preliminary data.</text>
</comment>
<keyword evidence="1" id="KW-0812">Transmembrane</keyword>
<dbReference type="Pfam" id="PF03203">
    <property type="entry name" value="MerC"/>
    <property type="match status" value="1"/>
</dbReference>
<evidence type="ECO:0000313" key="3">
    <source>
        <dbReference type="Proteomes" id="UP001158067"/>
    </source>
</evidence>
<dbReference type="Proteomes" id="UP001158067">
    <property type="component" value="Unassembled WGS sequence"/>
</dbReference>
<organism evidence="2 3">
    <name type="scientific">Neorhodopirellula lusitana</name>
    <dbReference type="NCBI Taxonomy" id="445327"/>
    <lineage>
        <taxon>Bacteria</taxon>
        <taxon>Pseudomonadati</taxon>
        <taxon>Planctomycetota</taxon>
        <taxon>Planctomycetia</taxon>
        <taxon>Pirellulales</taxon>
        <taxon>Pirellulaceae</taxon>
        <taxon>Neorhodopirellula</taxon>
    </lineage>
</organism>
<reference evidence="2 3" key="1">
    <citation type="submission" date="2017-05" db="EMBL/GenBank/DDBJ databases">
        <authorList>
            <person name="Varghese N."/>
            <person name="Submissions S."/>
        </authorList>
    </citation>
    <scope>NUCLEOTIDE SEQUENCE [LARGE SCALE GENOMIC DNA]</scope>
    <source>
        <strain evidence="2 3">DSM 25457</strain>
    </source>
</reference>
<proteinExistence type="predicted"/>
<gene>
    <name evidence="2" type="ORF">SAMN06265222_106310</name>
</gene>
<feature type="transmembrane region" description="Helical" evidence="1">
    <location>
        <begin position="25"/>
        <end position="49"/>
    </location>
</feature>
<evidence type="ECO:0000256" key="1">
    <source>
        <dbReference type="SAM" id="Phobius"/>
    </source>
</evidence>
<feature type="transmembrane region" description="Helical" evidence="1">
    <location>
        <begin position="61"/>
        <end position="80"/>
    </location>
</feature>
<feature type="transmembrane region" description="Helical" evidence="1">
    <location>
        <begin position="87"/>
        <end position="108"/>
    </location>
</feature>
<accession>A0ABY1Q8J7</accession>